<accession>A0ACB9G4U1</accession>
<name>A0ACB9G4U1_CICIN</name>
<organism evidence="1 2">
    <name type="scientific">Cichorium intybus</name>
    <name type="common">Chicory</name>
    <dbReference type="NCBI Taxonomy" id="13427"/>
    <lineage>
        <taxon>Eukaryota</taxon>
        <taxon>Viridiplantae</taxon>
        <taxon>Streptophyta</taxon>
        <taxon>Embryophyta</taxon>
        <taxon>Tracheophyta</taxon>
        <taxon>Spermatophyta</taxon>
        <taxon>Magnoliopsida</taxon>
        <taxon>eudicotyledons</taxon>
        <taxon>Gunneridae</taxon>
        <taxon>Pentapetalae</taxon>
        <taxon>asterids</taxon>
        <taxon>campanulids</taxon>
        <taxon>Asterales</taxon>
        <taxon>Asteraceae</taxon>
        <taxon>Cichorioideae</taxon>
        <taxon>Cichorieae</taxon>
        <taxon>Cichoriinae</taxon>
        <taxon>Cichorium</taxon>
    </lineage>
</organism>
<sequence length="173" mass="19492">MESGSETRNGSKQTILSSSSMRRARKGCMRGKGGPDNALCTYRGVRQRTWGKWVAEIREPNQGARLWLGTFNTSVEAAQAYDEAARRLYGDEAKLNLTSSSASYNGRTPNDEHPPVNRPTELFVPWERGIRGILSEWDEYVDWDVYIARCMEIESFPGLCSSSCTADSWRVIN</sequence>
<keyword evidence="2" id="KW-1185">Reference proteome</keyword>
<dbReference type="Proteomes" id="UP001055811">
    <property type="component" value="Linkage Group LG02"/>
</dbReference>
<proteinExistence type="predicted"/>
<reference evidence="2" key="1">
    <citation type="journal article" date="2022" name="Mol. Ecol. Resour.">
        <title>The genomes of chicory, endive, great burdock and yacon provide insights into Asteraceae palaeo-polyploidization history and plant inulin production.</title>
        <authorList>
            <person name="Fan W."/>
            <person name="Wang S."/>
            <person name="Wang H."/>
            <person name="Wang A."/>
            <person name="Jiang F."/>
            <person name="Liu H."/>
            <person name="Zhao H."/>
            <person name="Xu D."/>
            <person name="Zhang Y."/>
        </authorList>
    </citation>
    <scope>NUCLEOTIDE SEQUENCE [LARGE SCALE GENOMIC DNA]</scope>
    <source>
        <strain evidence="2">cv. Punajuju</strain>
    </source>
</reference>
<dbReference type="EMBL" id="CM042010">
    <property type="protein sequence ID" value="KAI3778236.1"/>
    <property type="molecule type" value="Genomic_DNA"/>
</dbReference>
<protein>
    <submittedName>
        <fullName evidence="1">Uncharacterized protein</fullName>
    </submittedName>
</protein>
<comment type="caution">
    <text evidence="1">The sequence shown here is derived from an EMBL/GenBank/DDBJ whole genome shotgun (WGS) entry which is preliminary data.</text>
</comment>
<evidence type="ECO:0000313" key="2">
    <source>
        <dbReference type="Proteomes" id="UP001055811"/>
    </source>
</evidence>
<reference evidence="1 2" key="2">
    <citation type="journal article" date="2022" name="Mol. Ecol. Resour.">
        <title>The genomes of chicory, endive, great burdock and yacon provide insights into Asteraceae paleo-polyploidization history and plant inulin production.</title>
        <authorList>
            <person name="Fan W."/>
            <person name="Wang S."/>
            <person name="Wang H."/>
            <person name="Wang A."/>
            <person name="Jiang F."/>
            <person name="Liu H."/>
            <person name="Zhao H."/>
            <person name="Xu D."/>
            <person name="Zhang Y."/>
        </authorList>
    </citation>
    <scope>NUCLEOTIDE SEQUENCE [LARGE SCALE GENOMIC DNA]</scope>
    <source>
        <strain evidence="2">cv. Punajuju</strain>
        <tissue evidence="1">Leaves</tissue>
    </source>
</reference>
<evidence type="ECO:0000313" key="1">
    <source>
        <dbReference type="EMBL" id="KAI3778236.1"/>
    </source>
</evidence>
<gene>
    <name evidence="1" type="ORF">L2E82_07379</name>
</gene>